<sequence length="211" mass="24303">MGWRGFARTPNKGSLELVREFYFTMNPYQFYQGVPVMVHMREVLITATKINQWFDTIDNIDGLIEGLPIHEFFEPCNGQLAADLRIDGCPVWNEYQTPILYNELKIEAAIWYLFFSFSLLPTMHRTKITYENARYLLCKKSAPYRRGWTMIPPTGNLGKRGYNGVARHRGLPPLVIPRGVNKDDVYGSGDEDDPKDVDYNEQNLGDDPDAE</sequence>
<dbReference type="AlphaFoldDB" id="A0AAE0B9Z2"/>
<dbReference type="Pfam" id="PF20167">
    <property type="entry name" value="Transposase_32"/>
    <property type="match status" value="1"/>
</dbReference>
<protein>
    <recommendedName>
        <fullName evidence="2">Putative plant transposon protein domain-containing protein</fullName>
    </recommendedName>
</protein>
<dbReference type="Proteomes" id="UP001281410">
    <property type="component" value="Unassembled WGS sequence"/>
</dbReference>
<evidence type="ECO:0000313" key="4">
    <source>
        <dbReference type="Proteomes" id="UP001281410"/>
    </source>
</evidence>
<feature type="region of interest" description="Disordered" evidence="1">
    <location>
        <begin position="175"/>
        <end position="211"/>
    </location>
</feature>
<proteinExistence type="predicted"/>
<feature type="domain" description="Putative plant transposon protein" evidence="2">
    <location>
        <begin position="1"/>
        <end position="138"/>
    </location>
</feature>
<reference evidence="3" key="1">
    <citation type="journal article" date="2023" name="Plant J.">
        <title>Genome sequences and population genomics provide insights into the demographic history, inbreeding, and mutation load of two 'living fossil' tree species of Dipteronia.</title>
        <authorList>
            <person name="Feng Y."/>
            <person name="Comes H.P."/>
            <person name="Chen J."/>
            <person name="Zhu S."/>
            <person name="Lu R."/>
            <person name="Zhang X."/>
            <person name="Li P."/>
            <person name="Qiu J."/>
            <person name="Olsen K.M."/>
            <person name="Qiu Y."/>
        </authorList>
    </citation>
    <scope>NUCLEOTIDE SEQUENCE</scope>
    <source>
        <strain evidence="3">NBL</strain>
    </source>
</reference>
<dbReference type="EMBL" id="JANJYJ010000001">
    <property type="protein sequence ID" value="KAK3232532.1"/>
    <property type="molecule type" value="Genomic_DNA"/>
</dbReference>
<evidence type="ECO:0000256" key="1">
    <source>
        <dbReference type="SAM" id="MobiDB-lite"/>
    </source>
</evidence>
<dbReference type="InterPro" id="IPR046796">
    <property type="entry name" value="Transposase_32_dom"/>
</dbReference>
<gene>
    <name evidence="3" type="ORF">Dsin_004413</name>
</gene>
<evidence type="ECO:0000259" key="2">
    <source>
        <dbReference type="Pfam" id="PF20167"/>
    </source>
</evidence>
<accession>A0AAE0B9Z2</accession>
<evidence type="ECO:0000313" key="3">
    <source>
        <dbReference type="EMBL" id="KAK3232532.1"/>
    </source>
</evidence>
<name>A0AAE0B9Z2_9ROSI</name>
<keyword evidence="4" id="KW-1185">Reference proteome</keyword>
<comment type="caution">
    <text evidence="3">The sequence shown here is derived from an EMBL/GenBank/DDBJ whole genome shotgun (WGS) entry which is preliminary data.</text>
</comment>
<organism evidence="3 4">
    <name type="scientific">Dipteronia sinensis</name>
    <dbReference type="NCBI Taxonomy" id="43782"/>
    <lineage>
        <taxon>Eukaryota</taxon>
        <taxon>Viridiplantae</taxon>
        <taxon>Streptophyta</taxon>
        <taxon>Embryophyta</taxon>
        <taxon>Tracheophyta</taxon>
        <taxon>Spermatophyta</taxon>
        <taxon>Magnoliopsida</taxon>
        <taxon>eudicotyledons</taxon>
        <taxon>Gunneridae</taxon>
        <taxon>Pentapetalae</taxon>
        <taxon>rosids</taxon>
        <taxon>malvids</taxon>
        <taxon>Sapindales</taxon>
        <taxon>Sapindaceae</taxon>
        <taxon>Hippocastanoideae</taxon>
        <taxon>Acereae</taxon>
        <taxon>Dipteronia</taxon>
    </lineage>
</organism>